<dbReference type="AlphaFoldDB" id="A0A2A6BWI6"/>
<accession>A0A2A6BWI6</accession>
<dbReference type="EnsemblMetazoa" id="PPA40235.1">
    <property type="protein sequence ID" value="PPA40235.1"/>
    <property type="gene ID" value="WBGene00278604"/>
</dbReference>
<dbReference type="SMART" id="SM00875">
    <property type="entry name" value="BACK"/>
    <property type="match status" value="1"/>
</dbReference>
<dbReference type="GO" id="GO:1990756">
    <property type="term" value="F:ubiquitin-like ligase-substrate adaptor activity"/>
    <property type="evidence" value="ECO:0000318"/>
    <property type="project" value="GO_Central"/>
</dbReference>
<evidence type="ECO:0000313" key="3">
    <source>
        <dbReference type="EnsemblMetazoa" id="PPA40235.1"/>
    </source>
</evidence>
<dbReference type="InterPro" id="IPR011705">
    <property type="entry name" value="BACK"/>
</dbReference>
<keyword evidence="2" id="KW-0677">Repeat</keyword>
<keyword evidence="1" id="KW-0880">Kelch repeat</keyword>
<protein>
    <submittedName>
        <fullName evidence="3">BTB And C-terminal Kelch domain containing protein</fullName>
    </submittedName>
</protein>
<evidence type="ECO:0000256" key="2">
    <source>
        <dbReference type="ARBA" id="ARBA00022737"/>
    </source>
</evidence>
<gene>
    <name evidence="3" type="primary">WBGene00278604</name>
</gene>
<dbReference type="GO" id="GO:0043161">
    <property type="term" value="P:proteasome-mediated ubiquitin-dependent protein catabolic process"/>
    <property type="evidence" value="ECO:0000318"/>
    <property type="project" value="GO_Central"/>
</dbReference>
<proteinExistence type="predicted"/>
<dbReference type="GO" id="GO:0005737">
    <property type="term" value="C:cytoplasm"/>
    <property type="evidence" value="ECO:0000318"/>
    <property type="project" value="GO_Central"/>
</dbReference>
<dbReference type="Gene3D" id="1.25.40.420">
    <property type="match status" value="1"/>
</dbReference>
<evidence type="ECO:0000313" key="4">
    <source>
        <dbReference type="Proteomes" id="UP000005239"/>
    </source>
</evidence>
<reference evidence="3" key="2">
    <citation type="submission" date="2022-06" db="UniProtKB">
        <authorList>
            <consortium name="EnsemblMetazoa"/>
        </authorList>
    </citation>
    <scope>IDENTIFICATION</scope>
    <source>
        <strain evidence="3">PS312</strain>
    </source>
</reference>
<sequence>MCAAAYFEMKASHESCGRLCKVRNERARSPHFARSLARCLRAQGHLERSQLLISQFKRKLNTWEFRKCYRVATTHNLRPRTQLARYSWDSSFKESIVDECYAFMRRRIQYDDIFSLIVFCRNINYNKYSFGSFIKVGLTPNFLERSFGTIEDLLKSNSLNVDNEKQVIFDAVDRWIGKDVNRNKYGTRLLKLIRTPRLSPSFLTEIVETKKWIYDNPECIDIMNEAGGIGKNSNIHLNNLMRNCDYDHYLIIVTGSNWDYDEQNNEWSTVDIYDPMTNKCHTGQIECRKLYCKHAVIGEKIFFIGNHYDDDIDEDLPVQLSLTIHEIISLMRYISSFIIVLCIDCQMTVPNQLLLMGDSIGVIDGKL</sequence>
<name>A0A2A6BWI6_PRIPA</name>
<dbReference type="Pfam" id="PF07707">
    <property type="entry name" value="BACK"/>
    <property type="match status" value="1"/>
</dbReference>
<accession>A0A8R1UVU2</accession>
<dbReference type="OrthoDB" id="6350321at2759"/>
<dbReference type="PANTHER" id="PTHR24412:SF497">
    <property type="entry name" value="KELCH-LIKE PROTEIN 18"/>
    <property type="match status" value="1"/>
</dbReference>
<dbReference type="Proteomes" id="UP000005239">
    <property type="component" value="Unassembled WGS sequence"/>
</dbReference>
<keyword evidence="4" id="KW-1185">Reference proteome</keyword>
<reference evidence="4" key="1">
    <citation type="journal article" date="2008" name="Nat. Genet.">
        <title>The Pristionchus pacificus genome provides a unique perspective on nematode lifestyle and parasitism.</title>
        <authorList>
            <person name="Dieterich C."/>
            <person name="Clifton S.W."/>
            <person name="Schuster L.N."/>
            <person name="Chinwalla A."/>
            <person name="Delehaunty K."/>
            <person name="Dinkelacker I."/>
            <person name="Fulton L."/>
            <person name="Fulton R."/>
            <person name="Godfrey J."/>
            <person name="Minx P."/>
            <person name="Mitreva M."/>
            <person name="Roeseler W."/>
            <person name="Tian H."/>
            <person name="Witte H."/>
            <person name="Yang S.P."/>
            <person name="Wilson R.K."/>
            <person name="Sommer R.J."/>
        </authorList>
    </citation>
    <scope>NUCLEOTIDE SEQUENCE [LARGE SCALE GENOMIC DNA]</scope>
    <source>
        <strain evidence="4">PS312</strain>
    </source>
</reference>
<organism evidence="3 4">
    <name type="scientific">Pristionchus pacificus</name>
    <name type="common">Parasitic nematode worm</name>
    <dbReference type="NCBI Taxonomy" id="54126"/>
    <lineage>
        <taxon>Eukaryota</taxon>
        <taxon>Metazoa</taxon>
        <taxon>Ecdysozoa</taxon>
        <taxon>Nematoda</taxon>
        <taxon>Chromadorea</taxon>
        <taxon>Rhabditida</taxon>
        <taxon>Rhabditina</taxon>
        <taxon>Diplogasteromorpha</taxon>
        <taxon>Diplogasteroidea</taxon>
        <taxon>Neodiplogasteridae</taxon>
        <taxon>Pristionchus</taxon>
    </lineage>
</organism>
<dbReference type="PANTHER" id="PTHR24412">
    <property type="entry name" value="KELCH PROTEIN"/>
    <property type="match status" value="1"/>
</dbReference>
<evidence type="ECO:0000256" key="1">
    <source>
        <dbReference type="ARBA" id="ARBA00022441"/>
    </source>
</evidence>
<dbReference type="GO" id="GO:0031463">
    <property type="term" value="C:Cul3-RING ubiquitin ligase complex"/>
    <property type="evidence" value="ECO:0000318"/>
    <property type="project" value="GO_Central"/>
</dbReference>